<feature type="transmembrane region" description="Helical" evidence="2">
    <location>
        <begin position="1265"/>
        <end position="1284"/>
    </location>
</feature>
<accession>A0A4V5NG64</accession>
<keyword evidence="4" id="KW-1185">Reference proteome</keyword>
<evidence type="ECO:0000256" key="2">
    <source>
        <dbReference type="SAM" id="Phobius"/>
    </source>
</evidence>
<protein>
    <submittedName>
        <fullName evidence="3">Uncharacterized protein</fullName>
    </submittedName>
</protein>
<dbReference type="STRING" id="329884.A0A4V5NG64"/>
<organism evidence="3 4">
    <name type="scientific">Friedmanniomyces simplex</name>
    <dbReference type="NCBI Taxonomy" id="329884"/>
    <lineage>
        <taxon>Eukaryota</taxon>
        <taxon>Fungi</taxon>
        <taxon>Dikarya</taxon>
        <taxon>Ascomycota</taxon>
        <taxon>Pezizomycotina</taxon>
        <taxon>Dothideomycetes</taxon>
        <taxon>Dothideomycetidae</taxon>
        <taxon>Mycosphaerellales</taxon>
        <taxon>Teratosphaeriaceae</taxon>
        <taxon>Friedmanniomyces</taxon>
    </lineage>
</organism>
<feature type="compositionally biased region" description="Basic and acidic residues" evidence="1">
    <location>
        <begin position="798"/>
        <end position="810"/>
    </location>
</feature>
<feature type="compositionally biased region" description="Polar residues" evidence="1">
    <location>
        <begin position="238"/>
        <end position="254"/>
    </location>
</feature>
<feature type="region of interest" description="Disordered" evidence="1">
    <location>
        <begin position="103"/>
        <end position="148"/>
    </location>
</feature>
<feature type="compositionally biased region" description="Basic and acidic residues" evidence="1">
    <location>
        <begin position="227"/>
        <end position="237"/>
    </location>
</feature>
<feature type="region of interest" description="Disordered" evidence="1">
    <location>
        <begin position="227"/>
        <end position="282"/>
    </location>
</feature>
<evidence type="ECO:0000313" key="3">
    <source>
        <dbReference type="EMBL" id="TKA65409.1"/>
    </source>
</evidence>
<feature type="region of interest" description="Disordered" evidence="1">
    <location>
        <begin position="1201"/>
        <end position="1262"/>
    </location>
</feature>
<sequence>MLPPPTGSGLSTARRHSFTTISSIPHPLRATAAHSQARGFWSWRTARGDYSSHLDPVYQRFTRYRTMKTRAKLLEKLKRRGRFEWDLNQRPFFTPKHIRFASHFNSGRGGGGGGPRWPPYNPENDHEQDPARKQSSAKALEDSNYELSQREKEWKERMEYMRKRIENDPYEAVFGKRFEPFWSPLVPSWMREEMGLKGWPSKAREKQEEVEKEVVRAASIGRAETIGKMEKGLDKGSKTNGQGSKPVQKQQDSMTKPKLVDVTVKTNTPQSTSYSSYSSTSWDSWTNKTKRTEWDSTSGQVKRFEYDPVSNRMIPIPPAQAEVKAVEPAKTVAVKIESAIPAALQLRRTNDMRSLINTPPARSDGMAVQIPVRRSFAVTSNTVPSVPTVRTDEDVLKEAQWSFRSTPAREKEAAAGNAAPPPSIRQTETLMKASAARPAALAKLPANDLDLLTADDVRAKMGKVREPGHVVRPTTAAEKAAMEERFESSAAEWDKAEDAVIRERERERGRMGELKASSAASRQGDLQKDASPAAHPGALKVSSAASMQEDAARLQTSLHRKTNMTPNPAEADVTGLAGLQSALERMMSKDLPSTTTDLDDAAAHESTESIELLPSVPKEWSQAADILQASRVQRTASKKPFPPPLPRWIDDMEARKAAHEAAQPLPSPAEQARTEKLVKANAMLEAEVREQKVRMQAHEGRYAHKLRNLRQELDVAYRQSAVHAEKHVERIQFLEGEVERKGSKAVVGREKERGEKAGASKGAEAGVMQGEGDFSPDIAKFAGSGRWYKMPASQPPVSKDEIEKAEQKARDQKLVKEVREVYEREYGVIDAQHRQPQKQQSPKISARSGYLSELASDSGARRQAQTQKQTQSSRKQVVEVESDVDLGEALAEHEKHSSYGFRDDGLEKEIQAKEMEAHEAQALLMQPESAEKMERVIAESLKPTTPPQAEGIPAAKKPAESPKTQWEHPPVYRILAYDSGNDMFSTATTTANFTGTETPISIPQALSQLYQPARFVPHFAALQQEGWQVIHGTADLLVFRKVAKEPVTRENEAADGVESSAVKAAALEDADAVGLVDHGVVTPKENALAQEAANFYDRYKPAPKEYDPTSIENGKLMPYENAMAQEAAHAYDTAIARSAAVNPIDGTTKTHVAPVGEDVSIGHFASPNGFANHDRTFLDEVSSAKVKEAMDKKETAAVPEDVDYRNSSRVMHRQEQVFSGTKRASSKSQRKWNERHERHQRHQRRQEEAKREGRRRGRRGGAVKWALGVGVGAAGVAYAVGVAAEMARQERRERE</sequence>
<feature type="region of interest" description="Disordered" evidence="1">
    <location>
        <begin position="405"/>
        <end position="424"/>
    </location>
</feature>
<feature type="region of interest" description="Disordered" evidence="1">
    <location>
        <begin position="465"/>
        <end position="553"/>
    </location>
</feature>
<feature type="non-terminal residue" evidence="3">
    <location>
        <position position="1295"/>
    </location>
</feature>
<proteinExistence type="predicted"/>
<feature type="region of interest" description="Disordered" evidence="1">
    <location>
        <begin position="943"/>
        <end position="965"/>
    </location>
</feature>
<evidence type="ECO:0000256" key="1">
    <source>
        <dbReference type="SAM" id="MobiDB-lite"/>
    </source>
</evidence>
<gene>
    <name evidence="3" type="ORF">B0A55_10742</name>
</gene>
<reference evidence="3 4" key="1">
    <citation type="submission" date="2017-03" db="EMBL/GenBank/DDBJ databases">
        <title>Genomes of endolithic fungi from Antarctica.</title>
        <authorList>
            <person name="Coleine C."/>
            <person name="Masonjones S."/>
            <person name="Stajich J.E."/>
        </authorList>
    </citation>
    <scope>NUCLEOTIDE SEQUENCE [LARGE SCALE GENOMIC DNA]</scope>
    <source>
        <strain evidence="3 4">CCFEE 5184</strain>
    </source>
</reference>
<feature type="region of interest" description="Disordered" evidence="1">
    <location>
        <begin position="745"/>
        <end position="774"/>
    </location>
</feature>
<keyword evidence="2" id="KW-0812">Transmembrane</keyword>
<feature type="compositionally biased region" description="Basic and acidic residues" evidence="1">
    <location>
        <begin position="123"/>
        <end position="132"/>
    </location>
</feature>
<keyword evidence="2" id="KW-1133">Transmembrane helix</keyword>
<feature type="compositionally biased region" description="Basic and acidic residues" evidence="1">
    <location>
        <begin position="480"/>
        <end position="513"/>
    </location>
</feature>
<feature type="region of interest" description="Disordered" evidence="1">
    <location>
        <begin position="829"/>
        <end position="880"/>
    </location>
</feature>
<feature type="compositionally biased region" description="Low complexity" evidence="1">
    <location>
        <begin position="271"/>
        <end position="282"/>
    </location>
</feature>
<feature type="compositionally biased region" description="Low complexity" evidence="1">
    <location>
        <begin position="861"/>
        <end position="875"/>
    </location>
</feature>
<dbReference type="OrthoDB" id="3946750at2759"/>
<name>A0A4V5NG64_9PEZI</name>
<feature type="region of interest" description="Disordered" evidence="1">
    <location>
        <begin position="787"/>
        <end position="810"/>
    </location>
</feature>
<keyword evidence="2" id="KW-0472">Membrane</keyword>
<feature type="compositionally biased region" description="Basic and acidic residues" evidence="1">
    <location>
        <begin position="745"/>
        <end position="758"/>
    </location>
</feature>
<dbReference type="Proteomes" id="UP000309340">
    <property type="component" value="Unassembled WGS sequence"/>
</dbReference>
<evidence type="ECO:0000313" key="4">
    <source>
        <dbReference type="Proteomes" id="UP000309340"/>
    </source>
</evidence>
<dbReference type="EMBL" id="NAJQ01000738">
    <property type="protein sequence ID" value="TKA65409.1"/>
    <property type="molecule type" value="Genomic_DNA"/>
</dbReference>
<feature type="compositionally biased region" description="Basic residues" evidence="1">
    <location>
        <begin position="1252"/>
        <end position="1261"/>
    </location>
</feature>
<comment type="caution">
    <text evidence="3">The sequence shown here is derived from an EMBL/GenBank/DDBJ whole genome shotgun (WGS) entry which is preliminary data.</text>
</comment>